<feature type="region of interest" description="Disordered" evidence="1">
    <location>
        <begin position="1"/>
        <end position="44"/>
    </location>
</feature>
<sequence length="44" mass="4795">MGNMGSIGSDIKEQSKIDLSYNEASSSRPQITRKISQSIHSKNA</sequence>
<evidence type="ECO:0000256" key="1">
    <source>
        <dbReference type="SAM" id="MobiDB-lite"/>
    </source>
</evidence>
<evidence type="ECO:0000313" key="3">
    <source>
        <dbReference type="Proteomes" id="UP000276991"/>
    </source>
</evidence>
<organism evidence="2 3">
    <name type="scientific">Acanthocheilonema viteae</name>
    <name type="common">Filarial nematode worm</name>
    <name type="synonym">Dipetalonema viteae</name>
    <dbReference type="NCBI Taxonomy" id="6277"/>
    <lineage>
        <taxon>Eukaryota</taxon>
        <taxon>Metazoa</taxon>
        <taxon>Ecdysozoa</taxon>
        <taxon>Nematoda</taxon>
        <taxon>Chromadorea</taxon>
        <taxon>Rhabditida</taxon>
        <taxon>Spirurina</taxon>
        <taxon>Spiruromorpha</taxon>
        <taxon>Filarioidea</taxon>
        <taxon>Onchocercidae</taxon>
        <taxon>Acanthocheilonema</taxon>
    </lineage>
</organism>
<dbReference type="EMBL" id="UPTC01003582">
    <property type="protein sequence ID" value="VBB34490.1"/>
    <property type="molecule type" value="Genomic_DNA"/>
</dbReference>
<proteinExistence type="predicted"/>
<gene>
    <name evidence="2" type="ORF">NAV_LOCUS9281</name>
</gene>
<feature type="non-terminal residue" evidence="2">
    <location>
        <position position="44"/>
    </location>
</feature>
<evidence type="ECO:0000313" key="2">
    <source>
        <dbReference type="EMBL" id="VBB34490.1"/>
    </source>
</evidence>
<dbReference type="Proteomes" id="UP000276991">
    <property type="component" value="Unassembled WGS sequence"/>
</dbReference>
<reference evidence="2 3" key="1">
    <citation type="submission" date="2018-08" db="EMBL/GenBank/DDBJ databases">
        <authorList>
            <person name="Laetsch R D."/>
            <person name="Stevens L."/>
            <person name="Kumar S."/>
            <person name="Blaxter L. M."/>
        </authorList>
    </citation>
    <scope>NUCLEOTIDE SEQUENCE [LARGE SCALE GENOMIC DNA]</scope>
</reference>
<keyword evidence="3" id="KW-1185">Reference proteome</keyword>
<accession>A0A498SR68</accession>
<dbReference type="AlphaFoldDB" id="A0A498SR68"/>
<feature type="compositionally biased region" description="Polar residues" evidence="1">
    <location>
        <begin position="22"/>
        <end position="44"/>
    </location>
</feature>
<protein>
    <submittedName>
        <fullName evidence="2">Uncharacterized protein</fullName>
    </submittedName>
</protein>
<name>A0A498SR68_ACAVI</name>